<dbReference type="VEuPathDB" id="PlasmoDB:PRCDC_0056200"/>
<gene>
    <name evidence="2" type="ORF">PRG01_0016500</name>
</gene>
<keyword evidence="1" id="KW-0732">Signal</keyword>
<dbReference type="NCBIfam" id="TIGR01477">
    <property type="entry name" value="RIFIN"/>
    <property type="match status" value="1"/>
</dbReference>
<sequence length="332" mass="36679">MKLHYTKILLFALPLNILAHNQRNHKSTTHHTPKIPTTRLLCECELYMPNYDKDPEMKVVMENFNKQTQQRFHEYDERMKTTRHKCKDKCDKKIQKIILKDKLEKELMDKFATLHTDIQSGELPECTCKKSMVDNMEKGCLRCAGVLGGGVMPGMGLVGGSLLGAISVLQPQAIISAQAAALAEATDLATKAGIEAVKLAINAWNKNFYYYKEFVDFTSVVSKLNFKSATALHESAMALASSKSCDFTAPGRTPVFCNTIENGEKYTFGPFAEAGTTAYDAEFATKSIELEAAKVDAVNATYGGCQTAIIASVVAIVTYSYSLNIPSFFPHN</sequence>
<evidence type="ECO:0000313" key="2">
    <source>
        <dbReference type="EMBL" id="SOV83928.1"/>
    </source>
</evidence>
<feature type="chain" id="PRO_5015202764" evidence="1">
    <location>
        <begin position="20"/>
        <end position="332"/>
    </location>
</feature>
<protein>
    <submittedName>
        <fullName evidence="2">Rifin PIR protein, putative</fullName>
    </submittedName>
</protein>
<dbReference type="AlphaFoldDB" id="A0A2P9DSG0"/>
<dbReference type="Pfam" id="PF02009">
    <property type="entry name" value="RIFIN"/>
    <property type="match status" value="1"/>
</dbReference>
<evidence type="ECO:0000313" key="3">
    <source>
        <dbReference type="Proteomes" id="UP000240500"/>
    </source>
</evidence>
<evidence type="ECO:0000256" key="1">
    <source>
        <dbReference type="SAM" id="SignalP"/>
    </source>
</evidence>
<organism evidence="2 3">
    <name type="scientific">Plasmodium reichenowi</name>
    <dbReference type="NCBI Taxonomy" id="5854"/>
    <lineage>
        <taxon>Eukaryota</taxon>
        <taxon>Sar</taxon>
        <taxon>Alveolata</taxon>
        <taxon>Apicomplexa</taxon>
        <taxon>Aconoidasida</taxon>
        <taxon>Haemosporida</taxon>
        <taxon>Plasmodiidae</taxon>
        <taxon>Plasmodium</taxon>
        <taxon>Plasmodium (Laverania)</taxon>
    </lineage>
</organism>
<reference evidence="2 3" key="1">
    <citation type="submission" date="2016-09" db="EMBL/GenBank/DDBJ databases">
        <authorList>
            <consortium name="Pathogen Informatics"/>
        </authorList>
    </citation>
    <scope>NUCLEOTIDE SEQUENCE [LARGE SCALE GENOMIC DNA]</scope>
</reference>
<accession>A0A2P9DSG0</accession>
<dbReference type="EMBL" id="OFAE01000005">
    <property type="protein sequence ID" value="SOV83928.1"/>
    <property type="molecule type" value="Genomic_DNA"/>
</dbReference>
<feature type="signal peptide" evidence="1">
    <location>
        <begin position="1"/>
        <end position="19"/>
    </location>
</feature>
<proteinExistence type="predicted"/>
<dbReference type="Proteomes" id="UP000240500">
    <property type="component" value="Unassembled WGS sequence"/>
</dbReference>
<dbReference type="VEuPathDB" id="PlasmoDB:PRG01_0016500"/>
<dbReference type="OrthoDB" id="379098at2759"/>
<name>A0A2P9DSG0_PLARE</name>
<dbReference type="InterPro" id="IPR006373">
    <property type="entry name" value="VSA_Rifin"/>
</dbReference>